<sequence>MMIEMMLMVVKSDGLGHGLVKEVKVVPGAWGARVRSGSGPLMGPLLAVGVDRASKKFFIYFSFKLILISSWLIGSLFIFHLGCAINASTIRKIQHHIIKLLLEPLTQIWWLQGKPPLQDTQPLLHLWSYYVDWKGFFFFFYRIMKVHHIHLKSEEAQLQARYLGGWVSNIPPGGCAGLCFRKTKIKKLLHRQNFEYPRLFTVLKTHQTEKIFPPTDFLDKYTLDMRQSVYKKKRSEAPGIPARRIKLFVGGFSPKTEIFFFQVSLVWLSYVALCKNHHYVTSVIFSTLSTPLTSKLDNLIKKIQQTRFCYPNTLSINLKYFSYVQ</sequence>
<keyword evidence="1" id="KW-0472">Membrane</keyword>
<evidence type="ECO:0000256" key="1">
    <source>
        <dbReference type="SAM" id="Phobius"/>
    </source>
</evidence>
<dbReference type="VEuPathDB" id="FungiDB:VP01_2663g1"/>
<reference evidence="2 3" key="1">
    <citation type="submission" date="2015-08" db="EMBL/GenBank/DDBJ databases">
        <title>Next Generation Sequencing and Analysis of the Genome of Puccinia sorghi L Schw, the Causal Agent of Maize Common Rust.</title>
        <authorList>
            <person name="Rochi L."/>
            <person name="Burguener G."/>
            <person name="Darino M."/>
            <person name="Turjanski A."/>
            <person name="Kreff E."/>
            <person name="Dieguez M.J."/>
            <person name="Sacco F."/>
        </authorList>
    </citation>
    <scope>NUCLEOTIDE SEQUENCE [LARGE SCALE GENOMIC DNA]</scope>
    <source>
        <strain evidence="2 3">RO10H11247</strain>
    </source>
</reference>
<dbReference type="EMBL" id="LAVV01007572">
    <property type="protein sequence ID" value="KNZ55484.1"/>
    <property type="molecule type" value="Genomic_DNA"/>
</dbReference>
<keyword evidence="1" id="KW-1133">Transmembrane helix</keyword>
<keyword evidence="1" id="KW-0812">Transmembrane</keyword>
<dbReference type="AlphaFoldDB" id="A0A0L6V428"/>
<evidence type="ECO:0000313" key="3">
    <source>
        <dbReference type="Proteomes" id="UP000037035"/>
    </source>
</evidence>
<feature type="transmembrane region" description="Helical" evidence="1">
    <location>
        <begin position="57"/>
        <end position="82"/>
    </location>
</feature>
<comment type="caution">
    <text evidence="2">The sequence shown here is derived from an EMBL/GenBank/DDBJ whole genome shotgun (WGS) entry which is preliminary data.</text>
</comment>
<accession>A0A0L6V428</accession>
<name>A0A0L6V428_9BASI</name>
<dbReference type="Proteomes" id="UP000037035">
    <property type="component" value="Unassembled WGS sequence"/>
</dbReference>
<keyword evidence="3" id="KW-1185">Reference proteome</keyword>
<organism evidence="2 3">
    <name type="scientific">Puccinia sorghi</name>
    <dbReference type="NCBI Taxonomy" id="27349"/>
    <lineage>
        <taxon>Eukaryota</taxon>
        <taxon>Fungi</taxon>
        <taxon>Dikarya</taxon>
        <taxon>Basidiomycota</taxon>
        <taxon>Pucciniomycotina</taxon>
        <taxon>Pucciniomycetes</taxon>
        <taxon>Pucciniales</taxon>
        <taxon>Pucciniaceae</taxon>
        <taxon>Puccinia</taxon>
    </lineage>
</organism>
<protein>
    <submittedName>
        <fullName evidence="2">Uncharacterized protein</fullName>
    </submittedName>
</protein>
<evidence type="ECO:0000313" key="2">
    <source>
        <dbReference type="EMBL" id="KNZ55484.1"/>
    </source>
</evidence>
<proteinExistence type="predicted"/>
<gene>
    <name evidence="2" type="ORF">VP01_2663g1</name>
</gene>